<organism evidence="2 3">
    <name type="scientific">Phanerochaete carnosa (strain HHB-10118-sp)</name>
    <name type="common">White-rot fungus</name>
    <name type="synonym">Peniophora carnosa</name>
    <dbReference type="NCBI Taxonomy" id="650164"/>
    <lineage>
        <taxon>Eukaryota</taxon>
        <taxon>Fungi</taxon>
        <taxon>Dikarya</taxon>
        <taxon>Basidiomycota</taxon>
        <taxon>Agaricomycotina</taxon>
        <taxon>Agaricomycetes</taxon>
        <taxon>Polyporales</taxon>
        <taxon>Phanerochaetaceae</taxon>
        <taxon>Phanerochaete</taxon>
    </lineage>
</organism>
<dbReference type="EMBL" id="JH931485">
    <property type="protein sequence ID" value="EKM48063.1"/>
    <property type="molecule type" value="Genomic_DNA"/>
</dbReference>
<dbReference type="STRING" id="650164.K5VAE6"/>
<accession>K5VAE6</accession>
<evidence type="ECO:0000313" key="2">
    <source>
        <dbReference type="EMBL" id="EKM48063.1"/>
    </source>
</evidence>
<evidence type="ECO:0000256" key="1">
    <source>
        <dbReference type="SAM" id="MobiDB-lite"/>
    </source>
</evidence>
<dbReference type="AlphaFoldDB" id="K5VAE6"/>
<protein>
    <submittedName>
        <fullName evidence="2">Uncharacterized protein</fullName>
    </submittedName>
</protein>
<gene>
    <name evidence="2" type="ORF">PHACADRAFT_214969</name>
</gene>
<name>K5VAE6_PHACS</name>
<dbReference type="OrthoDB" id="2626014at2759"/>
<dbReference type="InParanoid" id="K5VAE6"/>
<evidence type="ECO:0000313" key="3">
    <source>
        <dbReference type="Proteomes" id="UP000008370"/>
    </source>
</evidence>
<dbReference type="GeneID" id="18913634"/>
<dbReference type="Proteomes" id="UP000008370">
    <property type="component" value="Unassembled WGS sequence"/>
</dbReference>
<feature type="compositionally biased region" description="Pro residues" evidence="1">
    <location>
        <begin position="31"/>
        <end position="47"/>
    </location>
</feature>
<dbReference type="RefSeq" id="XP_007403385.1">
    <property type="nucleotide sequence ID" value="XM_007403323.1"/>
</dbReference>
<keyword evidence="3" id="KW-1185">Reference proteome</keyword>
<feature type="region of interest" description="Disordered" evidence="1">
    <location>
        <begin position="21"/>
        <end position="47"/>
    </location>
</feature>
<sequence>MEVYGKQADTVDWGDEVDYSGYEWFKDPPPRPEPAAPPPPPSEPYVPQPGVIEQNDMFDYALKSAPNVLFARYKQYGQLGVLAWCSEFSEMTDALKALGFEGNMFVSTRTQALKTCEEILALNLEMEMQIIVMYLSSQVARLRRFLDSERTWDDYPQPKFPVHPDIELSRS</sequence>
<dbReference type="KEGG" id="pco:PHACADRAFT_214969"/>
<reference evidence="2 3" key="1">
    <citation type="journal article" date="2012" name="BMC Genomics">
        <title>Comparative genomics of the white-rot fungi, Phanerochaete carnosa and P. chrysosporium, to elucidate the genetic basis of the distinct wood types they colonize.</title>
        <authorList>
            <person name="Suzuki H."/>
            <person name="MacDonald J."/>
            <person name="Syed K."/>
            <person name="Salamov A."/>
            <person name="Hori C."/>
            <person name="Aerts A."/>
            <person name="Henrissat B."/>
            <person name="Wiebenga A."/>
            <person name="vanKuyk P.A."/>
            <person name="Barry K."/>
            <person name="Lindquist E."/>
            <person name="LaButti K."/>
            <person name="Lapidus A."/>
            <person name="Lucas S."/>
            <person name="Coutinho P."/>
            <person name="Gong Y."/>
            <person name="Samejima M."/>
            <person name="Mahadevan R."/>
            <person name="Abou-Zaid M."/>
            <person name="de Vries R.P."/>
            <person name="Igarashi K."/>
            <person name="Yadav J.S."/>
            <person name="Grigoriev I.V."/>
            <person name="Master E.R."/>
        </authorList>
    </citation>
    <scope>NUCLEOTIDE SEQUENCE [LARGE SCALE GENOMIC DNA]</scope>
    <source>
        <strain evidence="2 3">HHB-10118-sp</strain>
    </source>
</reference>
<dbReference type="HOGENOM" id="CLU_132809_0_0_1"/>
<proteinExistence type="predicted"/>